<feature type="transmembrane region" description="Helical" evidence="6">
    <location>
        <begin position="12"/>
        <end position="32"/>
    </location>
</feature>
<feature type="transmembrane region" description="Helical" evidence="6">
    <location>
        <begin position="376"/>
        <end position="397"/>
    </location>
</feature>
<dbReference type="GO" id="GO:0008360">
    <property type="term" value="P:regulation of cell shape"/>
    <property type="evidence" value="ECO:0007669"/>
    <property type="project" value="UniProtKB-KW"/>
</dbReference>
<organism evidence="7">
    <name type="scientific">freshwater metagenome</name>
    <dbReference type="NCBI Taxonomy" id="449393"/>
    <lineage>
        <taxon>unclassified sequences</taxon>
        <taxon>metagenomes</taxon>
        <taxon>ecological metagenomes</taxon>
    </lineage>
</organism>
<evidence type="ECO:0000313" key="7">
    <source>
        <dbReference type="EMBL" id="CAB4774538.1"/>
    </source>
</evidence>
<dbReference type="GO" id="GO:0015648">
    <property type="term" value="F:lipid-linked peptidoglycan transporter activity"/>
    <property type="evidence" value="ECO:0007669"/>
    <property type="project" value="TreeGrafter"/>
</dbReference>
<feature type="transmembrane region" description="Helical" evidence="6">
    <location>
        <begin position="252"/>
        <end position="272"/>
    </location>
</feature>
<evidence type="ECO:0000256" key="2">
    <source>
        <dbReference type="ARBA" id="ARBA00022692"/>
    </source>
</evidence>
<keyword evidence="3" id="KW-0133">Cell shape</keyword>
<feature type="transmembrane region" description="Helical" evidence="6">
    <location>
        <begin position="44"/>
        <end position="66"/>
    </location>
</feature>
<protein>
    <submittedName>
        <fullName evidence="7">Unannotated protein</fullName>
    </submittedName>
</protein>
<dbReference type="Pfam" id="PF01098">
    <property type="entry name" value="FTSW_RODA_SPOVE"/>
    <property type="match status" value="1"/>
</dbReference>
<evidence type="ECO:0000256" key="4">
    <source>
        <dbReference type="ARBA" id="ARBA00022989"/>
    </source>
</evidence>
<dbReference type="AlphaFoldDB" id="A0A6J6VUP0"/>
<comment type="subcellular location">
    <subcellularLocation>
        <location evidence="1">Membrane</location>
        <topology evidence="1">Multi-pass membrane protein</topology>
    </subcellularLocation>
</comment>
<gene>
    <name evidence="7" type="ORF">UFOPK2806_02630</name>
</gene>
<dbReference type="EMBL" id="CAEZYY010000072">
    <property type="protein sequence ID" value="CAB4774538.1"/>
    <property type="molecule type" value="Genomic_DNA"/>
</dbReference>
<keyword evidence="4 6" id="KW-1133">Transmembrane helix</keyword>
<dbReference type="PANTHER" id="PTHR30474">
    <property type="entry name" value="CELL CYCLE PROTEIN"/>
    <property type="match status" value="1"/>
</dbReference>
<dbReference type="InterPro" id="IPR001182">
    <property type="entry name" value="FtsW/RodA"/>
</dbReference>
<reference evidence="7" key="1">
    <citation type="submission" date="2020-05" db="EMBL/GenBank/DDBJ databases">
        <authorList>
            <person name="Chiriac C."/>
            <person name="Salcher M."/>
            <person name="Ghai R."/>
            <person name="Kavagutti S V."/>
        </authorList>
    </citation>
    <scope>NUCLEOTIDE SEQUENCE</scope>
</reference>
<name>A0A6J6VUP0_9ZZZZ</name>
<keyword evidence="5 6" id="KW-0472">Membrane</keyword>
<evidence type="ECO:0000256" key="5">
    <source>
        <dbReference type="ARBA" id="ARBA00023136"/>
    </source>
</evidence>
<sequence length="480" mass="51214">MSNSPIASRRRNNELVLILMAAVLTGGAYLLASLGKTSDIPANLIGFLVIVLGLLVVAHVATRFLAAGADSCLLPLAALLNGIGYVFIVRVDVRNRLAGLQSIWTLLGIGLYVAVLVLVRRVPDLARYKWTLLFLGAGLLVLPMVPGIGTFNGTNARLWVSVGPFSLQPGEFAKVFLAIFFAAYLAENRELIATGNWRVWRLNLPQPRDLLPIVAAWGFSVVVLVGQKDLGSSLLFFTLFVVLLWVATERAAFLVVGGVLFATGAVIAWRVFSNVQSRVTLWLDPWSQFGGTTLTGDKGRQAVQAWFAFANGGLFGTGLGQGSPNKIPAVQNDYIFAAIGEELGLVGATAILIAFLLMIGAGLSVAVKAQRPFEKLLATGLTTILGVQAFVIMGGVTRLLPLTGVTLPFVSYGGSSLIANFALLGLLIRISDSAARRNREIPDLPTLSERLAARRLRRQIVRADRIAAKPASSTSVGGSQ</sequence>
<evidence type="ECO:0000256" key="3">
    <source>
        <dbReference type="ARBA" id="ARBA00022960"/>
    </source>
</evidence>
<feature type="transmembrane region" description="Helical" evidence="6">
    <location>
        <begin position="169"/>
        <end position="186"/>
    </location>
</feature>
<proteinExistence type="predicted"/>
<accession>A0A6J6VUP0</accession>
<dbReference type="GO" id="GO:0032153">
    <property type="term" value="C:cell division site"/>
    <property type="evidence" value="ECO:0007669"/>
    <property type="project" value="TreeGrafter"/>
</dbReference>
<dbReference type="GO" id="GO:0005886">
    <property type="term" value="C:plasma membrane"/>
    <property type="evidence" value="ECO:0007669"/>
    <property type="project" value="TreeGrafter"/>
</dbReference>
<dbReference type="GO" id="GO:0051301">
    <property type="term" value="P:cell division"/>
    <property type="evidence" value="ECO:0007669"/>
    <property type="project" value="InterPro"/>
</dbReference>
<feature type="transmembrane region" description="Helical" evidence="6">
    <location>
        <begin position="73"/>
        <end position="91"/>
    </location>
</feature>
<evidence type="ECO:0000256" key="6">
    <source>
        <dbReference type="SAM" id="Phobius"/>
    </source>
</evidence>
<keyword evidence="2 6" id="KW-0812">Transmembrane</keyword>
<feature type="transmembrane region" description="Helical" evidence="6">
    <location>
        <begin position="130"/>
        <end position="149"/>
    </location>
</feature>
<feature type="transmembrane region" description="Helical" evidence="6">
    <location>
        <begin position="97"/>
        <end position="118"/>
    </location>
</feature>
<dbReference type="PANTHER" id="PTHR30474:SF3">
    <property type="entry name" value="PEPTIDOGLYCAN GLYCOSYLTRANSFERASE RODA"/>
    <property type="match status" value="1"/>
</dbReference>
<feature type="transmembrane region" description="Helical" evidence="6">
    <location>
        <begin position="230"/>
        <end position="247"/>
    </location>
</feature>
<feature type="transmembrane region" description="Helical" evidence="6">
    <location>
        <begin position="343"/>
        <end position="364"/>
    </location>
</feature>
<feature type="transmembrane region" description="Helical" evidence="6">
    <location>
        <begin position="409"/>
        <end position="430"/>
    </location>
</feature>
<evidence type="ECO:0000256" key="1">
    <source>
        <dbReference type="ARBA" id="ARBA00004141"/>
    </source>
</evidence>